<evidence type="ECO:0000313" key="1">
    <source>
        <dbReference type="EMBL" id="GIZ02675.1"/>
    </source>
</evidence>
<accession>A0AAV4Y885</accession>
<gene>
    <name evidence="1" type="ORF">CEXT_578081</name>
</gene>
<dbReference type="EMBL" id="BPLR01018842">
    <property type="protein sequence ID" value="GIZ02675.1"/>
    <property type="molecule type" value="Genomic_DNA"/>
</dbReference>
<protein>
    <submittedName>
        <fullName evidence="1">Uncharacterized protein</fullName>
    </submittedName>
</protein>
<proteinExistence type="predicted"/>
<organism evidence="1 2">
    <name type="scientific">Caerostris extrusa</name>
    <name type="common">Bark spider</name>
    <name type="synonym">Caerostris bankana</name>
    <dbReference type="NCBI Taxonomy" id="172846"/>
    <lineage>
        <taxon>Eukaryota</taxon>
        <taxon>Metazoa</taxon>
        <taxon>Ecdysozoa</taxon>
        <taxon>Arthropoda</taxon>
        <taxon>Chelicerata</taxon>
        <taxon>Arachnida</taxon>
        <taxon>Araneae</taxon>
        <taxon>Araneomorphae</taxon>
        <taxon>Entelegynae</taxon>
        <taxon>Araneoidea</taxon>
        <taxon>Araneidae</taxon>
        <taxon>Caerostris</taxon>
    </lineage>
</organism>
<dbReference type="Proteomes" id="UP001054945">
    <property type="component" value="Unassembled WGS sequence"/>
</dbReference>
<name>A0AAV4Y885_CAEEX</name>
<keyword evidence="2" id="KW-1185">Reference proteome</keyword>
<evidence type="ECO:0000313" key="2">
    <source>
        <dbReference type="Proteomes" id="UP001054945"/>
    </source>
</evidence>
<reference evidence="1 2" key="1">
    <citation type="submission" date="2021-06" db="EMBL/GenBank/DDBJ databases">
        <title>Caerostris extrusa draft genome.</title>
        <authorList>
            <person name="Kono N."/>
            <person name="Arakawa K."/>
        </authorList>
    </citation>
    <scope>NUCLEOTIDE SEQUENCE [LARGE SCALE GENOMIC DNA]</scope>
</reference>
<dbReference type="AlphaFoldDB" id="A0AAV4Y885"/>
<sequence length="98" mass="11579">MVKDTETEDTTWRWKSHPVAHKDILIKFQKPVKIFTFHPTLLTPILFCTQKQNPGKEDKAIQRFSYEEAFIRSDRYQRENASGRIPVSREIVNTCGRK</sequence>
<comment type="caution">
    <text evidence="1">The sequence shown here is derived from an EMBL/GenBank/DDBJ whole genome shotgun (WGS) entry which is preliminary data.</text>
</comment>